<feature type="compositionally biased region" description="Polar residues" evidence="1">
    <location>
        <begin position="57"/>
        <end position="68"/>
    </location>
</feature>
<name>H1ZZP9_9ACTN</name>
<evidence type="ECO:0000256" key="1">
    <source>
        <dbReference type="SAM" id="MobiDB-lite"/>
    </source>
</evidence>
<reference evidence="2" key="2">
    <citation type="submission" date="2011-08" db="EMBL/GenBank/DDBJ databases">
        <authorList>
            <person name="Samborskyy M."/>
        </authorList>
    </citation>
    <scope>NUCLEOTIDE SEQUENCE</scope>
    <source>
        <strain evidence="2">DSM 41398</strain>
    </source>
</reference>
<dbReference type="EMBL" id="HE586118">
    <property type="protein sequence ID" value="CCD31856.1"/>
    <property type="molecule type" value="Genomic_DNA"/>
</dbReference>
<proteinExistence type="predicted"/>
<feature type="compositionally biased region" description="Basic residues" evidence="1">
    <location>
        <begin position="12"/>
        <end position="29"/>
    </location>
</feature>
<protein>
    <submittedName>
        <fullName evidence="2">Uncharacterized protein</fullName>
    </submittedName>
</protein>
<accession>H1ZZP9</accession>
<reference evidence="2" key="1">
    <citation type="journal article" date="2011" name="ChemBioChem">
        <title>A Late-Stage Intermediate in Salinomycin Biosynthesis Is Revealed by Specific Mutation in the Biosynthetic Gene Cluster.</title>
        <authorList>
            <person name="Yurkovich M.E."/>
            <person name="Tyrakis P.A."/>
            <person name="Hong H."/>
            <person name="Sun Y."/>
            <person name="Samborskyy M.V."/>
            <person name="Kamiya K."/>
            <person name="Leadlay P.F."/>
        </authorList>
    </citation>
    <scope>NUCLEOTIDE SEQUENCE</scope>
    <source>
        <strain evidence="2">DSM 41398</strain>
    </source>
</reference>
<evidence type="ECO:0000313" key="2">
    <source>
        <dbReference type="EMBL" id="CCD31856.1"/>
    </source>
</evidence>
<feature type="compositionally biased region" description="Basic and acidic residues" evidence="1">
    <location>
        <begin position="78"/>
        <end position="96"/>
    </location>
</feature>
<organism evidence="2">
    <name type="scientific">Streptomyces albus subsp. albus</name>
    <dbReference type="NCBI Taxonomy" id="67257"/>
    <lineage>
        <taxon>Bacteria</taxon>
        <taxon>Bacillati</taxon>
        <taxon>Actinomycetota</taxon>
        <taxon>Actinomycetes</taxon>
        <taxon>Kitasatosporales</taxon>
        <taxon>Streptomycetaceae</taxon>
        <taxon>Streptomyces</taxon>
    </lineage>
</organism>
<feature type="region of interest" description="Disordered" evidence="1">
    <location>
        <begin position="1"/>
        <end position="116"/>
    </location>
</feature>
<dbReference type="AlphaFoldDB" id="H1ZZP9"/>
<dbReference type="AntiFam" id="ANF00057">
    <property type="entry name" value="Translation of E. coli type CRISPR repeat"/>
</dbReference>
<sequence>MPPLGSGSPPLARRKHHRGRPPPARRRLTSARAEKTATARTAPTWSPAHLRSRGENEGTTTRTPTFNGSPPLARRKRAEAAREETEHRLTSARAEKTTLVTSNASVRPAHLRSRGENPLQGADAVRVVGSPPLARRKHFLTCNVRGALPFHCQA</sequence>